<evidence type="ECO:0000256" key="8">
    <source>
        <dbReference type="ARBA" id="ARBA00023033"/>
    </source>
</evidence>
<dbReference type="GO" id="GO:0016705">
    <property type="term" value="F:oxidoreductase activity, acting on paired donors, with incorporation or reduction of molecular oxygen"/>
    <property type="evidence" value="ECO:0007669"/>
    <property type="project" value="InterPro"/>
</dbReference>
<evidence type="ECO:0008006" key="14">
    <source>
        <dbReference type="Google" id="ProtNLM"/>
    </source>
</evidence>
<evidence type="ECO:0000256" key="3">
    <source>
        <dbReference type="ARBA" id="ARBA00010617"/>
    </source>
</evidence>
<keyword evidence="11" id="KW-1133">Transmembrane helix</keyword>
<keyword evidence="6 10" id="KW-0560">Oxidoreductase</keyword>
<evidence type="ECO:0000256" key="7">
    <source>
        <dbReference type="ARBA" id="ARBA00023004"/>
    </source>
</evidence>
<keyword evidence="4 9" id="KW-0349">Heme</keyword>
<dbReference type="OMA" id="YDSHRAT"/>
<evidence type="ECO:0000256" key="10">
    <source>
        <dbReference type="RuleBase" id="RU000461"/>
    </source>
</evidence>
<reference evidence="12 13" key="1">
    <citation type="journal article" date="2013" name="Proc. Natl. Acad. Sci. U.S.A.">
        <title>Fine-scale variation in meiotic recombination in Mimulus inferred from population shotgun sequencing.</title>
        <authorList>
            <person name="Hellsten U."/>
            <person name="Wright K.M."/>
            <person name="Jenkins J."/>
            <person name="Shu S."/>
            <person name="Yuan Y."/>
            <person name="Wessler S.R."/>
            <person name="Schmutz J."/>
            <person name="Willis J.H."/>
            <person name="Rokhsar D.S."/>
        </authorList>
    </citation>
    <scope>NUCLEOTIDE SEQUENCE [LARGE SCALE GENOMIC DNA]</scope>
    <source>
        <strain evidence="13">cv. DUN x IM62</strain>
    </source>
</reference>
<evidence type="ECO:0000313" key="13">
    <source>
        <dbReference type="Proteomes" id="UP000030748"/>
    </source>
</evidence>
<dbReference type="Pfam" id="PF00067">
    <property type="entry name" value="p450"/>
    <property type="match status" value="1"/>
</dbReference>
<keyword evidence="11" id="KW-0472">Membrane</keyword>
<feature type="transmembrane region" description="Helical" evidence="11">
    <location>
        <begin position="16"/>
        <end position="36"/>
    </location>
</feature>
<dbReference type="GO" id="GO:0016020">
    <property type="term" value="C:membrane"/>
    <property type="evidence" value="ECO:0007669"/>
    <property type="project" value="UniProtKB-SubCell"/>
</dbReference>
<dbReference type="InterPro" id="IPR001128">
    <property type="entry name" value="Cyt_P450"/>
</dbReference>
<comment type="similarity">
    <text evidence="3 10">Belongs to the cytochrome P450 family.</text>
</comment>
<evidence type="ECO:0000256" key="2">
    <source>
        <dbReference type="ARBA" id="ARBA00004167"/>
    </source>
</evidence>
<dbReference type="PANTHER" id="PTHR47951:SF7">
    <property type="entry name" value="FLAVONOID 3',5'-HYDROXYLASE-LIKE ISOFORM X1"/>
    <property type="match status" value="1"/>
</dbReference>
<dbReference type="GO" id="GO:0004497">
    <property type="term" value="F:monooxygenase activity"/>
    <property type="evidence" value="ECO:0007669"/>
    <property type="project" value="UniProtKB-KW"/>
</dbReference>
<evidence type="ECO:0000256" key="9">
    <source>
        <dbReference type="PIRSR" id="PIRSR602401-1"/>
    </source>
</evidence>
<accession>A0A022QNK4</accession>
<dbReference type="InterPro" id="IPR017972">
    <property type="entry name" value="Cyt_P450_CS"/>
</dbReference>
<evidence type="ECO:0000256" key="1">
    <source>
        <dbReference type="ARBA" id="ARBA00001971"/>
    </source>
</evidence>
<dbReference type="KEGG" id="egt:105966786"/>
<evidence type="ECO:0000256" key="11">
    <source>
        <dbReference type="SAM" id="Phobius"/>
    </source>
</evidence>
<comment type="cofactor">
    <cofactor evidence="1 9">
        <name>heme</name>
        <dbReference type="ChEBI" id="CHEBI:30413"/>
    </cofactor>
</comment>
<dbReference type="PRINTS" id="PR00463">
    <property type="entry name" value="EP450I"/>
</dbReference>
<comment type="subcellular location">
    <subcellularLocation>
        <location evidence="2">Membrane</location>
        <topology evidence="2">Single-pass membrane protein</topology>
    </subcellularLocation>
</comment>
<dbReference type="EMBL" id="KI631213">
    <property type="protein sequence ID" value="EYU29506.1"/>
    <property type="molecule type" value="Genomic_DNA"/>
</dbReference>
<dbReference type="SUPFAM" id="SSF48264">
    <property type="entry name" value="Cytochrome P450"/>
    <property type="match status" value="1"/>
</dbReference>
<keyword evidence="8 10" id="KW-0503">Monooxygenase</keyword>
<dbReference type="PRINTS" id="PR00385">
    <property type="entry name" value="P450"/>
</dbReference>
<dbReference type="STRING" id="4155.A0A022QNK4"/>
<dbReference type="InterPro" id="IPR002401">
    <property type="entry name" value="Cyt_P450_E_grp-I"/>
</dbReference>
<keyword evidence="13" id="KW-1185">Reference proteome</keyword>
<keyword evidence="11" id="KW-0812">Transmembrane</keyword>
<evidence type="ECO:0000313" key="12">
    <source>
        <dbReference type="EMBL" id="EYU29506.1"/>
    </source>
</evidence>
<dbReference type="PROSITE" id="PS00086">
    <property type="entry name" value="CYTOCHROME_P450"/>
    <property type="match status" value="1"/>
</dbReference>
<dbReference type="AlphaFoldDB" id="A0A022QNK4"/>
<dbReference type="FunFam" id="1.10.630.10:FF:000126">
    <property type="entry name" value="Predicted protein"/>
    <property type="match status" value="1"/>
</dbReference>
<dbReference type="GO" id="GO:0020037">
    <property type="term" value="F:heme binding"/>
    <property type="evidence" value="ECO:0007669"/>
    <property type="project" value="InterPro"/>
</dbReference>
<evidence type="ECO:0000256" key="4">
    <source>
        <dbReference type="ARBA" id="ARBA00022617"/>
    </source>
</evidence>
<dbReference type="eggNOG" id="KOG0156">
    <property type="taxonomic scope" value="Eukaryota"/>
</dbReference>
<organism evidence="12 13">
    <name type="scientific">Erythranthe guttata</name>
    <name type="common">Yellow monkey flower</name>
    <name type="synonym">Mimulus guttatus</name>
    <dbReference type="NCBI Taxonomy" id="4155"/>
    <lineage>
        <taxon>Eukaryota</taxon>
        <taxon>Viridiplantae</taxon>
        <taxon>Streptophyta</taxon>
        <taxon>Embryophyta</taxon>
        <taxon>Tracheophyta</taxon>
        <taxon>Spermatophyta</taxon>
        <taxon>Magnoliopsida</taxon>
        <taxon>eudicotyledons</taxon>
        <taxon>Gunneridae</taxon>
        <taxon>Pentapetalae</taxon>
        <taxon>asterids</taxon>
        <taxon>lamiids</taxon>
        <taxon>Lamiales</taxon>
        <taxon>Phrymaceae</taxon>
        <taxon>Erythranthe</taxon>
    </lineage>
</organism>
<dbReference type="PANTHER" id="PTHR47951">
    <property type="entry name" value="OS08G0547900 PROTEIN"/>
    <property type="match status" value="1"/>
</dbReference>
<protein>
    <recommendedName>
        <fullName evidence="14">Cytochrome P450</fullName>
    </recommendedName>
</protein>
<proteinExistence type="inferred from homology"/>
<dbReference type="Proteomes" id="UP000030748">
    <property type="component" value="Unassembled WGS sequence"/>
</dbReference>
<name>A0A022QNK4_ERYGU</name>
<keyword evidence="5 9" id="KW-0479">Metal-binding</keyword>
<sequence>MHLSIFSYQTKMNHDLVLFALTAVFFLAASIFWYSWVFKNSTPPPLPLPPGPRGLPIVGYLPFMKADLHLQFTELAHKYGPIYRLWLGSKLYIVVTCPSLIKQVVRDHDTVFANRDPPVAALVATGGLDILWAPSGPYWHDMRKLFVRELLSAGNLLASSWLRREEVAKAVGSLSTMIGQPVEIGELIFRTESRVILRLISGGGKYMGAEIQEAVAKVVDLFGKPNISDFFPGLAKFDVQGIAREMRDVVSALEQILDSIIDERIKTMAADGEGEEEDQRRKDFVGILLELKDQKIGGNSLFGPTQIRSILLDVILGGTDTTTTIAEWVMTELLRNPDVMKKVQRELTDVVGANNVVEESHLPKLHYLEAAVKETFRLHPPLPHLVPRCPAESCTIGGYTIPKGSRIFLNMWSVYTDPNVWDTPFEFRPDRFLNNDSGKKFSYIGHNFEYLPFGSGRRACPGLPLGEKMVMFLLATLVHSFQWQLPAGREIDMSAEYGIVMRKRRPLVAIPYKRDCQM</sequence>
<keyword evidence="7 9" id="KW-0408">Iron</keyword>
<dbReference type="GO" id="GO:0005506">
    <property type="term" value="F:iron ion binding"/>
    <property type="evidence" value="ECO:0007669"/>
    <property type="project" value="InterPro"/>
</dbReference>
<evidence type="ECO:0000256" key="6">
    <source>
        <dbReference type="ARBA" id="ARBA00023002"/>
    </source>
</evidence>
<dbReference type="Gene3D" id="1.10.630.10">
    <property type="entry name" value="Cytochrome P450"/>
    <property type="match status" value="1"/>
</dbReference>
<dbReference type="OrthoDB" id="2789670at2759"/>
<feature type="binding site" description="axial binding residue" evidence="9">
    <location>
        <position position="460"/>
    </location>
    <ligand>
        <name>heme</name>
        <dbReference type="ChEBI" id="CHEBI:30413"/>
    </ligand>
    <ligandPart>
        <name>Fe</name>
        <dbReference type="ChEBI" id="CHEBI:18248"/>
    </ligandPart>
</feature>
<dbReference type="InterPro" id="IPR036396">
    <property type="entry name" value="Cyt_P450_sf"/>
</dbReference>
<gene>
    <name evidence="12" type="ORF">MIMGU_mgv1a004621mg</name>
</gene>
<evidence type="ECO:0000256" key="5">
    <source>
        <dbReference type="ARBA" id="ARBA00022723"/>
    </source>
</evidence>